<accession>A0ABT5EBH6</accession>
<protein>
    <submittedName>
        <fullName evidence="1">Uncharacterized protein</fullName>
    </submittedName>
</protein>
<dbReference type="RefSeq" id="WP_272091289.1">
    <property type="nucleotide sequence ID" value="NZ_JAQNDL010000004.1"/>
</dbReference>
<keyword evidence="2" id="KW-1185">Reference proteome</keyword>
<organism evidence="1 2">
    <name type="scientific">Nannocystis bainbridge</name>
    <dbReference type="NCBI Taxonomy" id="2995303"/>
    <lineage>
        <taxon>Bacteria</taxon>
        <taxon>Pseudomonadati</taxon>
        <taxon>Myxococcota</taxon>
        <taxon>Polyangia</taxon>
        <taxon>Nannocystales</taxon>
        <taxon>Nannocystaceae</taxon>
        <taxon>Nannocystis</taxon>
    </lineage>
</organism>
<dbReference type="Proteomes" id="UP001221686">
    <property type="component" value="Unassembled WGS sequence"/>
</dbReference>
<reference evidence="1 2" key="1">
    <citation type="submission" date="2022-11" db="EMBL/GenBank/DDBJ databases">
        <title>Minimal conservation of predation-associated metabolite biosynthetic gene clusters underscores biosynthetic potential of Myxococcota including descriptions for ten novel species: Archangium lansinium sp. nov., Myxococcus landrumus sp. nov., Nannocystis bai.</title>
        <authorList>
            <person name="Ahearne A."/>
            <person name="Stevens C."/>
            <person name="Dowd S."/>
        </authorList>
    </citation>
    <scope>NUCLEOTIDE SEQUENCE [LARGE SCALE GENOMIC DNA]</scope>
    <source>
        <strain evidence="1 2">BB15-2</strain>
    </source>
</reference>
<proteinExistence type="predicted"/>
<dbReference type="EMBL" id="JAQNDL010000004">
    <property type="protein sequence ID" value="MDC0722750.1"/>
    <property type="molecule type" value="Genomic_DNA"/>
</dbReference>
<sequence>MMTARLLDAYSQGVFSSWKSEPRVDFIAVTARQRSAHRTIDDFRRRHLAVLGGLFGQVLEPGQRAGPVRLGHVALDGRRSSERLEAQAI</sequence>
<comment type="caution">
    <text evidence="1">The sequence shown here is derived from an EMBL/GenBank/DDBJ whole genome shotgun (WGS) entry which is preliminary data.</text>
</comment>
<evidence type="ECO:0000313" key="2">
    <source>
        <dbReference type="Proteomes" id="UP001221686"/>
    </source>
</evidence>
<name>A0ABT5EBH6_9BACT</name>
<gene>
    <name evidence="1" type="ORF">POL25_38025</name>
</gene>
<evidence type="ECO:0000313" key="1">
    <source>
        <dbReference type="EMBL" id="MDC0722750.1"/>
    </source>
</evidence>